<keyword evidence="1" id="KW-0812">Transmembrane</keyword>
<keyword evidence="1" id="KW-1133">Transmembrane helix</keyword>
<name>A0A226DRS5_FOLCA</name>
<feature type="transmembrane region" description="Helical" evidence="1">
    <location>
        <begin position="75"/>
        <end position="94"/>
    </location>
</feature>
<dbReference type="Proteomes" id="UP000198287">
    <property type="component" value="Unassembled WGS sequence"/>
</dbReference>
<gene>
    <name evidence="2" type="ORF">Fcan01_17805</name>
</gene>
<keyword evidence="3" id="KW-1185">Reference proteome</keyword>
<evidence type="ECO:0000313" key="3">
    <source>
        <dbReference type="Proteomes" id="UP000198287"/>
    </source>
</evidence>
<feature type="transmembrane region" description="Helical" evidence="1">
    <location>
        <begin position="198"/>
        <end position="215"/>
    </location>
</feature>
<proteinExistence type="predicted"/>
<accession>A0A226DRS5</accession>
<feature type="transmembrane region" description="Helical" evidence="1">
    <location>
        <begin position="129"/>
        <end position="154"/>
    </location>
</feature>
<protein>
    <recommendedName>
        <fullName evidence="4">Odorant receptor</fullName>
    </recommendedName>
</protein>
<reference evidence="2 3" key="1">
    <citation type="submission" date="2015-12" db="EMBL/GenBank/DDBJ databases">
        <title>The genome of Folsomia candida.</title>
        <authorList>
            <person name="Faddeeva A."/>
            <person name="Derks M.F."/>
            <person name="Anvar Y."/>
            <person name="Smit S."/>
            <person name="Van Straalen N."/>
            <person name="Roelofs D."/>
        </authorList>
    </citation>
    <scope>NUCLEOTIDE SEQUENCE [LARGE SCALE GENOMIC DNA]</scope>
    <source>
        <strain evidence="2 3">VU population</strain>
        <tissue evidence="2">Whole body</tissue>
    </source>
</reference>
<sequence length="381" mass="43452">MYTTQFFPLFKRHLFLCRYMKTFPYDFNANTGRLFKVTDPKLGKRHKRLCIIIFLYMTTILLSLTLGNTSVPMKMIGFVFILTYCVPAPSQWNYKLEITSIQVLNSFMDFETKVLKDLRKMGMSLTARAMVFFMQVAQFSMIAVPVSGFALTVVQPCTPPFLLSIFQNCEKISWFGPAAVLPLFELGIGLQLFVTGTVWIYFGLFVSVVTLQNYFRALDSQILASVTSEEIKSVVQKYRAIQILEKYLNEWLKQAIVPSVIILVPTLQIVSQYVCIEMHNEIAMPGFLIVPLLVGDAIVVNLVVFTLASYVWTSSTRVIINIKRSLREELRRSAIKKDLRACSILKIKFGSNFIDRGTPLVIQNFCLSQTMQLLLIKSAAR</sequence>
<feature type="transmembrane region" description="Helical" evidence="1">
    <location>
        <begin position="288"/>
        <end position="312"/>
    </location>
</feature>
<keyword evidence="1" id="KW-0472">Membrane</keyword>
<evidence type="ECO:0000313" key="2">
    <source>
        <dbReference type="EMBL" id="OXA47401.1"/>
    </source>
</evidence>
<feature type="transmembrane region" description="Helical" evidence="1">
    <location>
        <begin position="49"/>
        <end position="69"/>
    </location>
</feature>
<dbReference type="AlphaFoldDB" id="A0A226DRS5"/>
<feature type="transmembrane region" description="Helical" evidence="1">
    <location>
        <begin position="255"/>
        <end position="276"/>
    </location>
</feature>
<comment type="caution">
    <text evidence="2">The sequence shown here is derived from an EMBL/GenBank/DDBJ whole genome shotgun (WGS) entry which is preliminary data.</text>
</comment>
<dbReference type="OrthoDB" id="8297494at2759"/>
<evidence type="ECO:0008006" key="4">
    <source>
        <dbReference type="Google" id="ProtNLM"/>
    </source>
</evidence>
<evidence type="ECO:0000256" key="1">
    <source>
        <dbReference type="SAM" id="Phobius"/>
    </source>
</evidence>
<organism evidence="2 3">
    <name type="scientific">Folsomia candida</name>
    <name type="common">Springtail</name>
    <dbReference type="NCBI Taxonomy" id="158441"/>
    <lineage>
        <taxon>Eukaryota</taxon>
        <taxon>Metazoa</taxon>
        <taxon>Ecdysozoa</taxon>
        <taxon>Arthropoda</taxon>
        <taxon>Hexapoda</taxon>
        <taxon>Collembola</taxon>
        <taxon>Entomobryomorpha</taxon>
        <taxon>Isotomoidea</taxon>
        <taxon>Isotomidae</taxon>
        <taxon>Proisotominae</taxon>
        <taxon>Folsomia</taxon>
    </lineage>
</organism>
<dbReference type="EMBL" id="LNIX01000013">
    <property type="protein sequence ID" value="OXA47401.1"/>
    <property type="molecule type" value="Genomic_DNA"/>
</dbReference>